<sequence>MRPLETDSVTFIGTATALLRLGPFTVLTDPDFLHRGQWSYFGQGLVSRRRTEPAMRPAELPPLNAVVVSHLHGDHFDRIARRELPHDVPIVTTGHAAAKLGKRGFTEPVPLATWARQDFIESGATLGITAVPARHTAGPLNRLLPPVMGSVLEYHPAGGGAPKRLYLSGDTVMHGGLAAIRQRFGHLDVAVLHLGGARALGVLLSMDHEQGVDLLELLRPERVVPVHHDDYGLFGSPLSNFEAELDRRRPPTELHRLRRGESLAL</sequence>
<dbReference type="PANTHER" id="PTHR43546">
    <property type="entry name" value="UPF0173 METAL-DEPENDENT HYDROLASE MJ1163-RELATED"/>
    <property type="match status" value="1"/>
</dbReference>
<dbReference type="InterPro" id="IPR050114">
    <property type="entry name" value="UPF0173_UPF0282_UlaG_hydrolase"/>
</dbReference>
<dbReference type="Proteomes" id="UP001564626">
    <property type="component" value="Unassembled WGS sequence"/>
</dbReference>
<dbReference type="InterPro" id="IPR036866">
    <property type="entry name" value="RibonucZ/Hydroxyglut_hydro"/>
</dbReference>
<protein>
    <submittedName>
        <fullName evidence="2">MBL fold metallo-hydrolase</fullName>
    </submittedName>
</protein>
<dbReference type="InterPro" id="IPR001279">
    <property type="entry name" value="Metallo-B-lactamas"/>
</dbReference>
<proteinExistence type="predicted"/>
<dbReference type="EMBL" id="JBGEHV010000002">
    <property type="protein sequence ID" value="MEY8038251.1"/>
    <property type="molecule type" value="Genomic_DNA"/>
</dbReference>
<evidence type="ECO:0000313" key="2">
    <source>
        <dbReference type="EMBL" id="MEY8038251.1"/>
    </source>
</evidence>
<name>A0ABV4CAX4_9PSEU</name>
<dbReference type="RefSeq" id="WP_345360833.1">
    <property type="nucleotide sequence ID" value="NZ_BAABII010000005.1"/>
</dbReference>
<evidence type="ECO:0000259" key="1">
    <source>
        <dbReference type="Pfam" id="PF12706"/>
    </source>
</evidence>
<dbReference type="Pfam" id="PF12706">
    <property type="entry name" value="Lactamase_B_2"/>
    <property type="match status" value="1"/>
</dbReference>
<keyword evidence="3" id="KW-1185">Reference proteome</keyword>
<organism evidence="2 3">
    <name type="scientific">Saccharopolyspora cebuensis</name>
    <dbReference type="NCBI Taxonomy" id="418759"/>
    <lineage>
        <taxon>Bacteria</taxon>
        <taxon>Bacillati</taxon>
        <taxon>Actinomycetota</taxon>
        <taxon>Actinomycetes</taxon>
        <taxon>Pseudonocardiales</taxon>
        <taxon>Pseudonocardiaceae</taxon>
        <taxon>Saccharopolyspora</taxon>
    </lineage>
</organism>
<evidence type="ECO:0000313" key="3">
    <source>
        <dbReference type="Proteomes" id="UP001564626"/>
    </source>
</evidence>
<reference evidence="2 3" key="1">
    <citation type="submission" date="2024-08" db="EMBL/GenBank/DDBJ databases">
        <title>Genome mining of Saccharopolyspora cebuensis PGLac3 from Nigerian medicinal plant.</title>
        <authorList>
            <person name="Ezeobiora C.E."/>
            <person name="Igbokwe N.H."/>
            <person name="Amin D.H."/>
            <person name="Mendie U.E."/>
        </authorList>
    </citation>
    <scope>NUCLEOTIDE SEQUENCE [LARGE SCALE GENOMIC DNA]</scope>
    <source>
        <strain evidence="2 3">PGLac3</strain>
    </source>
</reference>
<feature type="domain" description="Metallo-beta-lactamase" evidence="1">
    <location>
        <begin position="38"/>
        <end position="228"/>
    </location>
</feature>
<dbReference type="Gene3D" id="3.60.15.10">
    <property type="entry name" value="Ribonuclease Z/Hydroxyacylglutathione hydrolase-like"/>
    <property type="match status" value="1"/>
</dbReference>
<comment type="caution">
    <text evidence="2">The sequence shown here is derived from an EMBL/GenBank/DDBJ whole genome shotgun (WGS) entry which is preliminary data.</text>
</comment>
<dbReference type="PANTHER" id="PTHR43546:SF7">
    <property type="entry name" value="METALLO-BETA-LACTAMASE DOMAIN-CONTAINING PROTEIN"/>
    <property type="match status" value="1"/>
</dbReference>
<accession>A0ABV4CAX4</accession>
<gene>
    <name evidence="2" type="ORF">AB8O55_02470</name>
</gene>
<dbReference type="SUPFAM" id="SSF56281">
    <property type="entry name" value="Metallo-hydrolase/oxidoreductase"/>
    <property type="match status" value="1"/>
</dbReference>